<dbReference type="Proteomes" id="UP001205861">
    <property type="component" value="Unassembled WGS sequence"/>
</dbReference>
<organism evidence="2 3">
    <name type="scientific">Massilia solisilvae</name>
    <dbReference type="NCBI Taxonomy" id="1811225"/>
    <lineage>
        <taxon>Bacteria</taxon>
        <taxon>Pseudomonadati</taxon>
        <taxon>Pseudomonadota</taxon>
        <taxon>Betaproteobacteria</taxon>
        <taxon>Burkholderiales</taxon>
        <taxon>Oxalobacteraceae</taxon>
        <taxon>Telluria group</taxon>
        <taxon>Massilia</taxon>
    </lineage>
</organism>
<feature type="compositionally biased region" description="Basic and acidic residues" evidence="1">
    <location>
        <begin position="77"/>
        <end position="92"/>
    </location>
</feature>
<sequence length="92" mass="10441">MNTLPGNTFRTLPLTPEQVREIEHYIHARVRAGVHWDTPELAMTLDDMLHPPETVHDDTTGLQESLASERAVAANEESDRIDLLKSERDSNH</sequence>
<dbReference type="RefSeq" id="WP_258856058.1">
    <property type="nucleotide sequence ID" value="NZ_JANUGV010000002.1"/>
</dbReference>
<name>A0ABT2BIN6_9BURK</name>
<evidence type="ECO:0000313" key="3">
    <source>
        <dbReference type="Proteomes" id="UP001205861"/>
    </source>
</evidence>
<dbReference type="EMBL" id="JANUGV010000002">
    <property type="protein sequence ID" value="MCS0608354.1"/>
    <property type="molecule type" value="Genomic_DNA"/>
</dbReference>
<reference evidence="2 3" key="1">
    <citation type="submission" date="2022-08" db="EMBL/GenBank/DDBJ databases">
        <title>Reclassification of Massilia species as members of the genera Telluria, Duganella, Pseudoduganella, Mokoshia gen. nov. and Zemynaea gen. nov. using orthogonal and non-orthogonal genome-based approaches.</title>
        <authorList>
            <person name="Bowman J.P."/>
        </authorList>
    </citation>
    <scope>NUCLEOTIDE SEQUENCE [LARGE SCALE GENOMIC DNA]</scope>
    <source>
        <strain evidence="2 3">JCM 31607</strain>
    </source>
</reference>
<feature type="region of interest" description="Disordered" evidence="1">
    <location>
        <begin position="66"/>
        <end position="92"/>
    </location>
</feature>
<comment type="caution">
    <text evidence="2">The sequence shown here is derived from an EMBL/GenBank/DDBJ whole genome shotgun (WGS) entry which is preliminary data.</text>
</comment>
<evidence type="ECO:0000256" key="1">
    <source>
        <dbReference type="SAM" id="MobiDB-lite"/>
    </source>
</evidence>
<protein>
    <submittedName>
        <fullName evidence="2">Uncharacterized protein</fullName>
    </submittedName>
</protein>
<evidence type="ECO:0000313" key="2">
    <source>
        <dbReference type="EMBL" id="MCS0608354.1"/>
    </source>
</evidence>
<accession>A0ABT2BIN6</accession>
<keyword evidence="3" id="KW-1185">Reference proteome</keyword>
<gene>
    <name evidence="2" type="ORF">NX773_09280</name>
</gene>
<proteinExistence type="predicted"/>